<sequence>MDASYAATSVIPVDQDSTPLTEKGQNLPLSTIETPFAPIVGLGFDEAGLTEWNEGDFPLVDEIWELPLQEVEAWLQDLNDPAEIFWPQIDTSNNQRLAGALNIMEEHAKLRSRASSPTSHEARRTWYSAPPQLHIYDSEVINILLNVARRHLSATFGIYADFVAGETTPHELCLAMAALGGLFCSIEGSVTIAKSLYNDARRIHFEKTDSEPQPSSFRQALDTVKTHILLAVYGICSGDKRSYEFTEAFHMTTRQAMRYCLQIAPSKLEPADTRELSLALEGLEILECYRVLLLQRPPHFTSMNYNQKQQLPLKFDLTPLFSPTAHSTPVSGSLREVVNLGIRTWAASPRGQEYTRVPQLWKPEFIELGLERWVSAQSSSPRTTELPSILLYHLAHLHLQVNLGTLQRLARSFKANPRTPSDEKVSDIVRRCTRGPSFKAAVWHAVAMLRDIKDYVAISSRRQPEFLERLLILEPPHLPYCIYFSTLMVWYSDFVVAGAPSITGNTCIENGIHLLGMLNLRVAKVLANALRELFPDDDRST</sequence>
<gene>
    <name evidence="1" type="ORF">B0A52_04370</name>
</gene>
<organism evidence="1 2">
    <name type="scientific">Exophiala mesophila</name>
    <name type="common">Black yeast-like fungus</name>
    <dbReference type="NCBI Taxonomy" id="212818"/>
    <lineage>
        <taxon>Eukaryota</taxon>
        <taxon>Fungi</taxon>
        <taxon>Dikarya</taxon>
        <taxon>Ascomycota</taxon>
        <taxon>Pezizomycotina</taxon>
        <taxon>Eurotiomycetes</taxon>
        <taxon>Chaetothyriomycetidae</taxon>
        <taxon>Chaetothyriales</taxon>
        <taxon>Herpotrichiellaceae</taxon>
        <taxon>Exophiala</taxon>
    </lineage>
</organism>
<evidence type="ECO:0000313" key="1">
    <source>
        <dbReference type="EMBL" id="RVX72166.1"/>
    </source>
</evidence>
<name>A0A438N8Q2_EXOME</name>
<evidence type="ECO:0000313" key="2">
    <source>
        <dbReference type="Proteomes" id="UP000288859"/>
    </source>
</evidence>
<accession>A0A438N8Q2</accession>
<protein>
    <recommendedName>
        <fullName evidence="3">Transcription factor domain-containing protein</fullName>
    </recommendedName>
</protein>
<proteinExistence type="predicted"/>
<comment type="caution">
    <text evidence="1">The sequence shown here is derived from an EMBL/GenBank/DDBJ whole genome shotgun (WGS) entry which is preliminary data.</text>
</comment>
<dbReference type="VEuPathDB" id="FungiDB:PV10_03677"/>
<dbReference type="OrthoDB" id="10018191at2759"/>
<dbReference type="AlphaFoldDB" id="A0A438N8Q2"/>
<dbReference type="EMBL" id="NAJM01000013">
    <property type="protein sequence ID" value="RVX72166.1"/>
    <property type="molecule type" value="Genomic_DNA"/>
</dbReference>
<evidence type="ECO:0008006" key="3">
    <source>
        <dbReference type="Google" id="ProtNLM"/>
    </source>
</evidence>
<reference evidence="1 2" key="1">
    <citation type="submission" date="2017-03" db="EMBL/GenBank/DDBJ databases">
        <title>Genomes of endolithic fungi from Antarctica.</title>
        <authorList>
            <person name="Coleine C."/>
            <person name="Masonjones S."/>
            <person name="Stajich J.E."/>
        </authorList>
    </citation>
    <scope>NUCLEOTIDE SEQUENCE [LARGE SCALE GENOMIC DNA]</scope>
    <source>
        <strain evidence="1 2">CCFEE 6314</strain>
    </source>
</reference>
<dbReference type="Proteomes" id="UP000288859">
    <property type="component" value="Unassembled WGS sequence"/>
</dbReference>